<dbReference type="EMBL" id="GEGO01006698">
    <property type="protein sequence ID" value="JAR88706.1"/>
    <property type="molecule type" value="Transcribed_RNA"/>
</dbReference>
<reference evidence="2" key="1">
    <citation type="journal article" date="2018" name="PLoS Negl. Trop. Dis.">
        <title>Sialome diversity of ticks revealed by RNAseq of single tick salivary glands.</title>
        <authorList>
            <person name="Perner J."/>
            <person name="Kropackova S."/>
            <person name="Kopacek P."/>
            <person name="Ribeiro J.M."/>
        </authorList>
    </citation>
    <scope>NUCLEOTIDE SEQUENCE</scope>
    <source>
        <strain evidence="2">Siblings of single egg batch collected in Ceske Budejovice</strain>
        <tissue evidence="2">Salivary glands</tissue>
    </source>
</reference>
<feature type="non-terminal residue" evidence="2">
    <location>
        <position position="1"/>
    </location>
</feature>
<name>A0A147BD65_IXORI</name>
<organism evidence="2">
    <name type="scientific">Ixodes ricinus</name>
    <name type="common">Common tick</name>
    <name type="synonym">Acarus ricinus</name>
    <dbReference type="NCBI Taxonomy" id="34613"/>
    <lineage>
        <taxon>Eukaryota</taxon>
        <taxon>Metazoa</taxon>
        <taxon>Ecdysozoa</taxon>
        <taxon>Arthropoda</taxon>
        <taxon>Chelicerata</taxon>
        <taxon>Arachnida</taxon>
        <taxon>Acari</taxon>
        <taxon>Parasitiformes</taxon>
        <taxon>Ixodida</taxon>
        <taxon>Ixodoidea</taxon>
        <taxon>Ixodidae</taxon>
        <taxon>Ixodinae</taxon>
        <taxon>Ixodes</taxon>
    </lineage>
</organism>
<evidence type="ECO:0000256" key="1">
    <source>
        <dbReference type="SAM" id="MobiDB-lite"/>
    </source>
</evidence>
<sequence>FYEFVDFVMKADEFLCDREDESVPVPRRRSRDRLNPMEVFNDREFLARYHFNTATVASLGSLSVEECVSNRDLPVPSMLQFQIALRFYGAVTFQVVTGNLDNVSQPTVCRFVERVSRLIAGTLFRRLEKFPNSATDFDRAMAEFYALKSFPGVSGCIESRGLVVPMAKSTTTEKDASPSTCKPTRDLSSNSTTSWPAGQAPCTTIESFARVVHGTCASRRVCLGS</sequence>
<dbReference type="AlphaFoldDB" id="A0A147BD65"/>
<feature type="compositionally biased region" description="Polar residues" evidence="1">
    <location>
        <begin position="177"/>
        <end position="194"/>
    </location>
</feature>
<feature type="region of interest" description="Disordered" evidence="1">
    <location>
        <begin position="169"/>
        <end position="194"/>
    </location>
</feature>
<accession>A0A147BD65</accession>
<protein>
    <submittedName>
        <fullName evidence="2">Putative nuclease harbi1-like protein</fullName>
    </submittedName>
</protein>
<proteinExistence type="predicted"/>
<evidence type="ECO:0000313" key="2">
    <source>
        <dbReference type="EMBL" id="JAR88706.1"/>
    </source>
</evidence>